<evidence type="ECO:0000256" key="8">
    <source>
        <dbReference type="SAM" id="SignalP"/>
    </source>
</evidence>
<keyword evidence="3 7" id="KW-0479">Metal-binding</keyword>
<keyword evidence="11" id="KW-1185">Reference proteome</keyword>
<comment type="caution">
    <text evidence="10">The sequence shown here is derived from an EMBL/GenBank/DDBJ whole genome shotgun (WGS) entry which is preliminary data.</text>
</comment>
<reference evidence="10 11" key="1">
    <citation type="journal article" date="2019" name="bioRxiv">
        <title>Bacteria contribute to plant secondary compound degradation in a generalist herbivore system.</title>
        <authorList>
            <person name="Francoeur C.B."/>
            <person name="Khadempour L."/>
            <person name="Moreira-Soto R.D."/>
            <person name="Gotting K."/>
            <person name="Book A.J."/>
            <person name="Pinto-Tomas A.A."/>
            <person name="Keefover-Ring K."/>
            <person name="Currie C.R."/>
        </authorList>
    </citation>
    <scope>NUCLEOTIDE SEQUENCE [LARGE SCALE GENOMIC DNA]</scope>
    <source>
        <strain evidence="10">Acro-835</strain>
    </source>
</reference>
<evidence type="ECO:0000259" key="9">
    <source>
        <dbReference type="Pfam" id="PF04234"/>
    </source>
</evidence>
<dbReference type="InterPro" id="IPR007348">
    <property type="entry name" value="CopC_dom"/>
</dbReference>
<organism evidence="10 11">
    <name type="scientific">Candidatus Pantoea multigeneris</name>
    <dbReference type="NCBI Taxonomy" id="2608357"/>
    <lineage>
        <taxon>Bacteria</taxon>
        <taxon>Pseudomonadati</taxon>
        <taxon>Pseudomonadota</taxon>
        <taxon>Gammaproteobacteria</taxon>
        <taxon>Enterobacterales</taxon>
        <taxon>Erwiniaceae</taxon>
        <taxon>Pantoea</taxon>
    </lineage>
</organism>
<keyword evidence="4 7" id="KW-0732">Signal</keyword>
<evidence type="ECO:0000313" key="11">
    <source>
        <dbReference type="Proteomes" id="UP001515683"/>
    </source>
</evidence>
<dbReference type="SUPFAM" id="SSF81296">
    <property type="entry name" value="E set domains"/>
    <property type="match status" value="1"/>
</dbReference>
<proteinExistence type="inferred from homology"/>
<feature type="signal peptide" evidence="8">
    <location>
        <begin position="1"/>
        <end position="26"/>
    </location>
</feature>
<dbReference type="InterPro" id="IPR014756">
    <property type="entry name" value="Ig_E-set"/>
</dbReference>
<dbReference type="Pfam" id="PF04234">
    <property type="entry name" value="CopC"/>
    <property type="match status" value="1"/>
</dbReference>
<comment type="subcellular location">
    <subcellularLocation>
        <location evidence="1 7">Periplasm</location>
    </subcellularLocation>
</comment>
<feature type="chain" id="PRO_5046639210" description="Copper resistance protein C" evidence="8">
    <location>
        <begin position="27"/>
        <end position="124"/>
    </location>
</feature>
<dbReference type="PANTHER" id="PTHR34820">
    <property type="entry name" value="INNER MEMBRANE PROTEIN YEBZ"/>
    <property type="match status" value="1"/>
</dbReference>
<evidence type="ECO:0000256" key="5">
    <source>
        <dbReference type="ARBA" id="ARBA00022764"/>
    </source>
</evidence>
<sequence>MFYKMKMALTAATVVAGLLCSQQAMAHAHLASAVPADMSSVAQSPDKLSLSFTEDLEVGFSGVKITDASGATVKEGKAELAPADKKNLIIPITTPLKAGDYQIEWHALSVDGHKTQGKYMFTVK</sequence>
<dbReference type="InterPro" id="IPR032694">
    <property type="entry name" value="CopC/D"/>
</dbReference>
<dbReference type="InterPro" id="IPR014755">
    <property type="entry name" value="Cu-Rt/internalin_Ig-like"/>
</dbReference>
<gene>
    <name evidence="10" type="primary">copC</name>
    <name evidence="10" type="ORF">F3J40_19085</name>
</gene>
<dbReference type="Gene3D" id="2.60.40.1220">
    <property type="match status" value="1"/>
</dbReference>
<dbReference type="RefSeq" id="WP_167017126.1">
    <property type="nucleotide sequence ID" value="NZ_VWXF01000009.1"/>
</dbReference>
<evidence type="ECO:0000256" key="1">
    <source>
        <dbReference type="ARBA" id="ARBA00004418"/>
    </source>
</evidence>
<feature type="domain" description="CopC" evidence="9">
    <location>
        <begin position="27"/>
        <end position="123"/>
    </location>
</feature>
<dbReference type="Proteomes" id="UP001515683">
    <property type="component" value="Unassembled WGS sequence"/>
</dbReference>
<protein>
    <recommendedName>
        <fullName evidence="7">Copper resistance protein C</fullName>
    </recommendedName>
</protein>
<evidence type="ECO:0000256" key="6">
    <source>
        <dbReference type="ARBA" id="ARBA00023008"/>
    </source>
</evidence>
<evidence type="ECO:0000256" key="3">
    <source>
        <dbReference type="ARBA" id="ARBA00022723"/>
    </source>
</evidence>
<evidence type="ECO:0000256" key="7">
    <source>
        <dbReference type="RuleBase" id="RU369037"/>
    </source>
</evidence>
<dbReference type="EMBL" id="VWXF01000009">
    <property type="protein sequence ID" value="NIF23687.1"/>
    <property type="molecule type" value="Genomic_DNA"/>
</dbReference>
<dbReference type="InterPro" id="IPR047685">
    <property type="entry name" value="CopC-like"/>
</dbReference>
<accession>A0ABX0RGV0</accession>
<keyword evidence="5 7" id="KW-0574">Periplasm</keyword>
<keyword evidence="6 7" id="KW-0186">Copper</keyword>
<evidence type="ECO:0000256" key="4">
    <source>
        <dbReference type="ARBA" id="ARBA00022729"/>
    </source>
</evidence>
<dbReference type="NCBIfam" id="NF033814">
    <property type="entry name" value="copper_CopC"/>
    <property type="match status" value="1"/>
</dbReference>
<name>A0ABX0RGV0_9GAMM</name>
<comment type="similarity">
    <text evidence="2 7">Belongs to the CopC family.</text>
</comment>
<evidence type="ECO:0000313" key="10">
    <source>
        <dbReference type="EMBL" id="NIF23687.1"/>
    </source>
</evidence>
<dbReference type="PANTHER" id="PTHR34820:SF4">
    <property type="entry name" value="INNER MEMBRANE PROTEIN YEBZ"/>
    <property type="match status" value="1"/>
</dbReference>
<evidence type="ECO:0000256" key="2">
    <source>
        <dbReference type="ARBA" id="ARBA00010509"/>
    </source>
</evidence>
<comment type="function">
    <text evidence="7">Involved in copper resistance.</text>
</comment>